<reference evidence="14" key="1">
    <citation type="submission" date="2025-08" db="UniProtKB">
        <authorList>
            <consortium name="RefSeq"/>
        </authorList>
    </citation>
    <scope>IDENTIFICATION</scope>
    <source>
        <strain evidence="14">J_2021</strain>
        <tissue evidence="14">Erythrocytes</tissue>
    </source>
</reference>
<keyword evidence="7" id="KW-0472">Membrane</keyword>
<dbReference type="PANTHER" id="PTHR15583">
    <property type="entry name" value="INTERLEUKIN-17 RECEPTOR"/>
    <property type="match status" value="1"/>
</dbReference>
<dbReference type="AlphaFoldDB" id="A0A1L8GQ19"/>
<feature type="domain" description="SEFIR" evidence="11">
    <location>
        <begin position="493"/>
        <end position="648"/>
    </location>
</feature>
<keyword evidence="5" id="KW-0732">Signal</keyword>
<dbReference type="Bgee" id="108714710">
    <property type="expression patterns" value="Expressed in zone of skin and 9 other cell types or tissues"/>
</dbReference>
<dbReference type="GO" id="GO:0030368">
    <property type="term" value="F:interleukin-17 receptor activity"/>
    <property type="evidence" value="ECO:0000318"/>
    <property type="project" value="GO_Central"/>
</dbReference>
<dbReference type="PaxDb" id="8355-A0A1L8GQ19"/>
<evidence type="ECO:0000256" key="1">
    <source>
        <dbReference type="ARBA" id="ARBA00004162"/>
    </source>
</evidence>
<dbReference type="GO" id="GO:0006954">
    <property type="term" value="P:inflammatory response"/>
    <property type="evidence" value="ECO:0007669"/>
    <property type="project" value="UniProtKB-KW"/>
</dbReference>
<feature type="domain" description="Interleukin-17 receptor C/E N-terminal" evidence="12">
    <location>
        <begin position="229"/>
        <end position="445"/>
    </location>
</feature>
<evidence type="ECO:0000259" key="12">
    <source>
        <dbReference type="Pfam" id="PF15037"/>
    </source>
</evidence>
<evidence type="ECO:0000256" key="6">
    <source>
        <dbReference type="ARBA" id="ARBA00022989"/>
    </source>
</evidence>
<dbReference type="Xenbase" id="XB-GENE-17344196">
    <property type="gene designation" value="il17re.L"/>
</dbReference>
<dbReference type="OMA" id="CVEVYYT"/>
<dbReference type="Pfam" id="PF08357">
    <property type="entry name" value="SEFIR"/>
    <property type="match status" value="1"/>
</dbReference>
<dbReference type="Gene3D" id="3.40.50.11530">
    <property type="match status" value="1"/>
</dbReference>
<dbReference type="Pfam" id="PF15037">
    <property type="entry name" value="IL17_R_N"/>
    <property type="match status" value="1"/>
</dbReference>
<protein>
    <submittedName>
        <fullName evidence="14">Interleukin-17 receptor E</fullName>
    </submittedName>
</protein>
<organism evidence="13 14">
    <name type="scientific">Xenopus laevis</name>
    <name type="common">African clawed frog</name>
    <dbReference type="NCBI Taxonomy" id="8355"/>
    <lineage>
        <taxon>Eukaryota</taxon>
        <taxon>Metazoa</taxon>
        <taxon>Chordata</taxon>
        <taxon>Craniata</taxon>
        <taxon>Vertebrata</taxon>
        <taxon>Euteleostomi</taxon>
        <taxon>Amphibia</taxon>
        <taxon>Batrachia</taxon>
        <taxon>Anura</taxon>
        <taxon>Pipoidea</taxon>
        <taxon>Pipidae</taxon>
        <taxon>Xenopodinae</taxon>
        <taxon>Xenopus</taxon>
        <taxon>Xenopus</taxon>
    </lineage>
</organism>
<dbReference type="AGR" id="Xenbase:XB-GENE-17344196"/>
<evidence type="ECO:0000256" key="4">
    <source>
        <dbReference type="ARBA" id="ARBA00022692"/>
    </source>
</evidence>
<dbReference type="GeneID" id="108714710"/>
<proteinExistence type="predicted"/>
<dbReference type="CTD" id="108714710"/>
<evidence type="ECO:0000256" key="10">
    <source>
        <dbReference type="ARBA" id="ARBA00023198"/>
    </source>
</evidence>
<gene>
    <name evidence="15" type="primary">il17re.L</name>
    <name evidence="14" type="synonym">LOC108714710</name>
</gene>
<keyword evidence="3" id="KW-1003">Cell membrane</keyword>
<dbReference type="PANTHER" id="PTHR15583:SF5">
    <property type="entry name" value="INTERLEUKIN-17 RECEPTOR E"/>
    <property type="match status" value="1"/>
</dbReference>
<dbReference type="InterPro" id="IPR039465">
    <property type="entry name" value="IL-17_rcpt-like"/>
</dbReference>
<evidence type="ECO:0000256" key="8">
    <source>
        <dbReference type="ARBA" id="ARBA00023170"/>
    </source>
</evidence>
<comment type="subcellular location">
    <subcellularLocation>
        <location evidence="1">Cell membrane</location>
        <topology evidence="1">Single-pass membrane protein</topology>
    </subcellularLocation>
    <subcellularLocation>
        <location evidence="2">Membrane</location>
        <topology evidence="2">Single-pass type I membrane protein</topology>
    </subcellularLocation>
</comment>
<evidence type="ECO:0000256" key="7">
    <source>
        <dbReference type="ARBA" id="ARBA00023136"/>
    </source>
</evidence>
<dbReference type="InterPro" id="IPR027841">
    <property type="entry name" value="IL-17_rcpt_C/E_N"/>
</dbReference>
<evidence type="ECO:0000256" key="3">
    <source>
        <dbReference type="ARBA" id="ARBA00022475"/>
    </source>
</evidence>
<dbReference type="InterPro" id="IPR013568">
    <property type="entry name" value="SEFIR_dom"/>
</dbReference>
<keyword evidence="4" id="KW-0812">Transmembrane</keyword>
<keyword evidence="9" id="KW-0325">Glycoprotein</keyword>
<accession>A0A1L8GQ19</accession>
<dbReference type="RefSeq" id="XP_018114653.1">
    <property type="nucleotide sequence ID" value="XM_018259164.2"/>
</dbReference>
<dbReference type="STRING" id="8355.A0A1L8GQ19"/>
<keyword evidence="10" id="KW-0395">Inflammatory response</keyword>
<evidence type="ECO:0000256" key="2">
    <source>
        <dbReference type="ARBA" id="ARBA00004479"/>
    </source>
</evidence>
<keyword evidence="8 14" id="KW-0675">Receptor</keyword>
<dbReference type="OrthoDB" id="9894203at2759"/>
<evidence type="ECO:0000313" key="15">
    <source>
        <dbReference type="Xenbase" id="XB-GENE-17344196"/>
    </source>
</evidence>
<dbReference type="KEGG" id="xla:108714710"/>
<evidence type="ECO:0000259" key="11">
    <source>
        <dbReference type="Pfam" id="PF08357"/>
    </source>
</evidence>
<dbReference type="GO" id="GO:0005886">
    <property type="term" value="C:plasma membrane"/>
    <property type="evidence" value="ECO:0007669"/>
    <property type="project" value="UniProtKB-SubCell"/>
</dbReference>
<dbReference type="Proteomes" id="UP000186698">
    <property type="component" value="Chromosome 4L"/>
</dbReference>
<keyword evidence="6" id="KW-1133">Transmembrane helix</keyword>
<name>A0A1L8GQ19_XENLA</name>
<keyword evidence="13" id="KW-1185">Reference proteome</keyword>
<evidence type="ECO:0000313" key="13">
    <source>
        <dbReference type="Proteomes" id="UP000186698"/>
    </source>
</evidence>
<evidence type="ECO:0000256" key="5">
    <source>
        <dbReference type="ARBA" id="ARBA00022729"/>
    </source>
</evidence>
<evidence type="ECO:0000256" key="9">
    <source>
        <dbReference type="ARBA" id="ARBA00023180"/>
    </source>
</evidence>
<sequence length="698" mass="80492">MGSTGSATLCLLFVIALSLLPLPSLSYNNNGKQITKRQIEANFDYTISRKIAFPQTSDPNQTCPINLPSDALSLSTVELCHPLKTNQACKNCIRVVISLNSTGFPRLQGFYIEALEISTNKYKSFQILRRSRGAPDGNLWSIEYDCLTATPSQYVSVWLSTVPDCGVRISKTHYLHDNNAKPDFNYTHSPEQQQIAVSLSKGPTSVARLCYRRFICNSLPENETPKFNVTKKAILKYHHLLPCLCIEAYYDYQDSPRNQICPFESRDDAYGPDFWNITWSHSNDRLLMKFKSLCMLEPSVSLCQKQNVSCNVIPGVKISTTELFENNQFYVWAYEVDNVDKDPNLCFKFTVNSRSHVRCPEVELEDRDWNVEVDMGLFQVHLTILSRVPANVSVAVCKGNNSRIKCDPQTTIQFNEDNEVQVFSTLPARGTCYKVWRSDVLYAHKYLICPDYSHKHLGLIFLASFLLVLALVILLYLIYRQIKKIFTAPLWSRTVLLVYSPDSAEYKTLICAFADFLQNILGCEVILDMWDMNTVSQLGTLPWFYQKRELVAQREGSVIIMWTKKSRRMYDQWTSRKLSRYDWTDPVNLFGAAMSCLMKDFDVEEEKGNLKDYTVVYFEGLCDKHDIPHRMRKISRFRLFKDLYRLVSILQGRTCLSPPCLIKGAAKYLMRRLERSEKSRGLQQHVELYRQRLHEQGS</sequence>
<evidence type="ECO:0000313" key="14">
    <source>
        <dbReference type="RefSeq" id="XP_018114653.1"/>
    </source>
</evidence>